<accession>A0A8S5TEM4</accession>
<proteinExistence type="predicted"/>
<evidence type="ECO:0000313" key="1">
    <source>
        <dbReference type="EMBL" id="DAF61431.1"/>
    </source>
</evidence>
<organism evidence="1">
    <name type="scientific">Myoviridae sp. ct3pM2</name>
    <dbReference type="NCBI Taxonomy" id="2827658"/>
    <lineage>
        <taxon>Viruses</taxon>
        <taxon>Duplodnaviria</taxon>
        <taxon>Heunggongvirae</taxon>
        <taxon>Uroviricota</taxon>
        <taxon>Caudoviricetes</taxon>
    </lineage>
</organism>
<sequence>MSTTKVNQVSAEKAIATSKANATISFNELFKTTKEKTNGLLKTSLGQKTEIYKKTLFDGMDEKKKKAARKKIRNYTYSMLSTIVENKSEKLISAFLDFYKSAYVLNDFSFASIASENTKEEKKTILKKGLEIVKGFNK</sequence>
<protein>
    <submittedName>
        <fullName evidence="1">Uncharacterized protein</fullName>
    </submittedName>
</protein>
<reference evidence="1" key="1">
    <citation type="journal article" date="2021" name="Proc. Natl. Acad. Sci. U.S.A.">
        <title>A Catalog of Tens of Thousands of Viruses from Human Metagenomes Reveals Hidden Associations with Chronic Diseases.</title>
        <authorList>
            <person name="Tisza M.J."/>
            <person name="Buck C.B."/>
        </authorList>
    </citation>
    <scope>NUCLEOTIDE SEQUENCE</scope>
    <source>
        <strain evidence="1">Ct3pM2</strain>
    </source>
</reference>
<dbReference type="EMBL" id="BK032811">
    <property type="protein sequence ID" value="DAF61431.1"/>
    <property type="molecule type" value="Genomic_DNA"/>
</dbReference>
<name>A0A8S5TEM4_9CAUD</name>